<dbReference type="InterPro" id="IPR008984">
    <property type="entry name" value="SMAD_FHA_dom_sf"/>
</dbReference>
<sequence>MEVSKHHASIFAIVRKREPDLPPSFSVTDTGSTHGTFVYRPKKESPKPMHPNSLARIPNDAFVRLSPAKHASRPFTLQHLDVIRFGVQSNAFEVHMHGTAWGSCPACQLSPDGANEISLAPLAGERNKPCGVQKNAPPAKSAKQKAEFDTKRHLKALKEVYLKPLPLSDESKSISAVGGPAYRDRASLRRERYPGLPDVKRDVPRPDMPPPAAPPKALDASNVGYQLLAKMADGADHIPTQAPITPAVSHQHTKR</sequence>
<feature type="region of interest" description="Disordered" evidence="1">
    <location>
        <begin position="22"/>
        <end position="54"/>
    </location>
</feature>
<evidence type="ECO:0000313" key="3">
    <source>
        <dbReference type="EMBL" id="WFD38710.1"/>
    </source>
</evidence>
<dbReference type="SUPFAM" id="SSF49879">
    <property type="entry name" value="SMAD/FHA domain"/>
    <property type="match status" value="1"/>
</dbReference>
<dbReference type="EMBL" id="CP119959">
    <property type="protein sequence ID" value="WFD38710.1"/>
    <property type="molecule type" value="Genomic_DNA"/>
</dbReference>
<evidence type="ECO:0000313" key="4">
    <source>
        <dbReference type="Proteomes" id="UP001217754"/>
    </source>
</evidence>
<dbReference type="Pfam" id="PF00498">
    <property type="entry name" value="FHA"/>
    <property type="match status" value="1"/>
</dbReference>
<dbReference type="InterPro" id="IPR053027">
    <property type="entry name" value="AGGF1"/>
</dbReference>
<evidence type="ECO:0000259" key="2">
    <source>
        <dbReference type="Pfam" id="PF00498"/>
    </source>
</evidence>
<reference evidence="3" key="1">
    <citation type="submission" date="2023-03" db="EMBL/GenBank/DDBJ databases">
        <title>Mating type loci evolution in Malassezia.</title>
        <authorList>
            <person name="Coelho M.A."/>
        </authorList>
    </citation>
    <scope>NUCLEOTIDE SEQUENCE</scope>
    <source>
        <strain evidence="3">CBS 9431</strain>
    </source>
</reference>
<feature type="region of interest" description="Disordered" evidence="1">
    <location>
        <begin position="129"/>
        <end position="148"/>
    </location>
</feature>
<dbReference type="PANTHER" id="PTHR23106">
    <property type="entry name" value="ANGIOGENIC FACTOR WITH G PATCH AND FHA DOMAINS 1"/>
    <property type="match status" value="1"/>
</dbReference>
<name>A0AAF0EXF4_9BASI</name>
<proteinExistence type="predicted"/>
<accession>A0AAF0EXF4</accession>
<feature type="domain" description="FHA" evidence="2">
    <location>
        <begin position="2"/>
        <end position="40"/>
    </location>
</feature>
<keyword evidence="4" id="KW-1185">Reference proteome</keyword>
<feature type="region of interest" description="Disordered" evidence="1">
    <location>
        <begin position="186"/>
        <end position="219"/>
    </location>
</feature>
<dbReference type="InterPro" id="IPR000253">
    <property type="entry name" value="FHA_dom"/>
</dbReference>
<dbReference type="AlphaFoldDB" id="A0AAF0EXF4"/>
<organism evidence="3 4">
    <name type="scientific">Malassezia japonica</name>
    <dbReference type="NCBI Taxonomy" id="223818"/>
    <lineage>
        <taxon>Eukaryota</taxon>
        <taxon>Fungi</taxon>
        <taxon>Dikarya</taxon>
        <taxon>Basidiomycota</taxon>
        <taxon>Ustilaginomycotina</taxon>
        <taxon>Malasseziomycetes</taxon>
        <taxon>Malasseziales</taxon>
        <taxon>Malasseziaceae</taxon>
        <taxon>Malassezia</taxon>
    </lineage>
</organism>
<feature type="compositionally biased region" description="Basic and acidic residues" evidence="1">
    <location>
        <begin position="186"/>
        <end position="205"/>
    </location>
</feature>
<dbReference type="PANTHER" id="PTHR23106:SF24">
    <property type="entry name" value="ANGIOGENIC FACTOR WITH G PATCH AND FHA DOMAINS 1"/>
    <property type="match status" value="1"/>
</dbReference>
<dbReference type="RefSeq" id="XP_060121607.1">
    <property type="nucleotide sequence ID" value="XM_060265624.1"/>
</dbReference>
<feature type="compositionally biased region" description="Polar residues" evidence="1">
    <location>
        <begin position="25"/>
        <end position="35"/>
    </location>
</feature>
<dbReference type="GeneID" id="85225321"/>
<protein>
    <recommendedName>
        <fullName evidence="2">FHA domain-containing protein</fullName>
    </recommendedName>
</protein>
<dbReference type="Gene3D" id="2.60.200.20">
    <property type="match status" value="1"/>
</dbReference>
<dbReference type="Proteomes" id="UP001217754">
    <property type="component" value="Chromosome 2"/>
</dbReference>
<evidence type="ECO:0000256" key="1">
    <source>
        <dbReference type="SAM" id="MobiDB-lite"/>
    </source>
</evidence>
<gene>
    <name evidence="3" type="ORF">MJAP1_001672</name>
</gene>